<protein>
    <submittedName>
        <fullName evidence="1">Uncharacterized protein</fullName>
    </submittedName>
</protein>
<comment type="caution">
    <text evidence="1">The sequence shown here is derived from an EMBL/GenBank/DDBJ whole genome shotgun (WGS) entry which is preliminary data.</text>
</comment>
<reference evidence="1" key="1">
    <citation type="journal article" date="2023" name="PLoS Negl. Trop. Dis.">
        <title>A genome sequence for Biomphalaria pfeifferi, the major vector snail for the human-infecting parasite Schistosoma mansoni.</title>
        <authorList>
            <person name="Bu L."/>
            <person name="Lu L."/>
            <person name="Laidemitt M.R."/>
            <person name="Zhang S.M."/>
            <person name="Mutuku M."/>
            <person name="Mkoji G."/>
            <person name="Steinauer M."/>
            <person name="Loker E.S."/>
        </authorList>
    </citation>
    <scope>NUCLEOTIDE SEQUENCE</scope>
    <source>
        <strain evidence="1">KasaAsao</strain>
    </source>
</reference>
<accession>A0AAD8C483</accession>
<evidence type="ECO:0000313" key="1">
    <source>
        <dbReference type="EMBL" id="KAK0065983.1"/>
    </source>
</evidence>
<organism evidence="1 2">
    <name type="scientific">Biomphalaria pfeifferi</name>
    <name type="common">Bloodfluke planorb</name>
    <name type="synonym">Freshwater snail</name>
    <dbReference type="NCBI Taxonomy" id="112525"/>
    <lineage>
        <taxon>Eukaryota</taxon>
        <taxon>Metazoa</taxon>
        <taxon>Spiralia</taxon>
        <taxon>Lophotrochozoa</taxon>
        <taxon>Mollusca</taxon>
        <taxon>Gastropoda</taxon>
        <taxon>Heterobranchia</taxon>
        <taxon>Euthyneura</taxon>
        <taxon>Panpulmonata</taxon>
        <taxon>Hygrophila</taxon>
        <taxon>Lymnaeoidea</taxon>
        <taxon>Planorbidae</taxon>
        <taxon>Biomphalaria</taxon>
    </lineage>
</organism>
<evidence type="ECO:0000313" key="2">
    <source>
        <dbReference type="Proteomes" id="UP001233172"/>
    </source>
</evidence>
<dbReference type="Proteomes" id="UP001233172">
    <property type="component" value="Unassembled WGS sequence"/>
</dbReference>
<proteinExistence type="predicted"/>
<name>A0AAD8C483_BIOPF</name>
<dbReference type="AlphaFoldDB" id="A0AAD8C483"/>
<gene>
    <name evidence="1" type="ORF">Bpfe_004780</name>
</gene>
<keyword evidence="2" id="KW-1185">Reference proteome</keyword>
<sequence>MKEIAEIFQSFSLQTITEDPINNNITVKPETEEHGKTTAQLTLDHIKQIENGKTTVSECQEEINFKVKIDNMHHTTITAIAIDKI</sequence>
<reference evidence="1" key="2">
    <citation type="submission" date="2023-04" db="EMBL/GenBank/DDBJ databases">
        <authorList>
            <person name="Bu L."/>
            <person name="Lu L."/>
            <person name="Laidemitt M.R."/>
            <person name="Zhang S.M."/>
            <person name="Mutuku M."/>
            <person name="Mkoji G."/>
            <person name="Steinauer M."/>
            <person name="Loker E.S."/>
        </authorList>
    </citation>
    <scope>NUCLEOTIDE SEQUENCE</scope>
    <source>
        <strain evidence="1">KasaAsao</strain>
        <tissue evidence="1">Whole Snail</tissue>
    </source>
</reference>
<dbReference type="EMBL" id="JASAOG010000012">
    <property type="protein sequence ID" value="KAK0065983.1"/>
    <property type="molecule type" value="Genomic_DNA"/>
</dbReference>